<comment type="subunit">
    <text evidence="11">Homotetramer.</text>
</comment>
<dbReference type="Gene3D" id="3.10.310.40">
    <property type="match status" value="1"/>
</dbReference>
<dbReference type="InterPro" id="IPR023033">
    <property type="entry name" value="Ala_tRNA_ligase_euk/bac"/>
</dbReference>
<dbReference type="GO" id="GO:0008270">
    <property type="term" value="F:zinc ion binding"/>
    <property type="evidence" value="ECO:0007669"/>
    <property type="project" value="UniProtKB-UniRule"/>
</dbReference>
<evidence type="ECO:0000256" key="2">
    <source>
        <dbReference type="ARBA" id="ARBA00022555"/>
    </source>
</evidence>
<dbReference type="EMBL" id="CP033012">
    <property type="protein sequence ID" value="QCI19439.1"/>
    <property type="molecule type" value="Genomic_DNA"/>
</dbReference>
<dbReference type="InterPro" id="IPR018165">
    <property type="entry name" value="Ala-tRNA-synth_IIc_core"/>
</dbReference>
<dbReference type="PRINTS" id="PR00980">
    <property type="entry name" value="TRNASYNTHALA"/>
</dbReference>
<comment type="cofactor">
    <cofactor evidence="11">
        <name>Zn(2+)</name>
        <dbReference type="ChEBI" id="CHEBI:29105"/>
    </cofactor>
    <text evidence="11">Binds 1 zinc ion per subunit.</text>
</comment>
<keyword evidence="9 11" id="KW-0648">Protein biosynthesis</keyword>
<dbReference type="HAMAP" id="MF_00036_B">
    <property type="entry name" value="Ala_tRNA_synth_B"/>
    <property type="match status" value="1"/>
</dbReference>
<keyword evidence="6 11" id="KW-0862">Zinc</keyword>
<dbReference type="Gene3D" id="2.40.30.130">
    <property type="match status" value="1"/>
</dbReference>
<accession>A0A4D6XVB1</accession>
<evidence type="ECO:0000259" key="12">
    <source>
        <dbReference type="PROSITE" id="PS50860"/>
    </source>
</evidence>
<dbReference type="InterPro" id="IPR045864">
    <property type="entry name" value="aa-tRNA-synth_II/BPL/LPL"/>
</dbReference>
<evidence type="ECO:0000313" key="14">
    <source>
        <dbReference type="Proteomes" id="UP000298677"/>
    </source>
</evidence>
<dbReference type="Proteomes" id="UP000298677">
    <property type="component" value="Chromosome"/>
</dbReference>
<dbReference type="PANTHER" id="PTHR11777">
    <property type="entry name" value="ALANYL-TRNA SYNTHETASE"/>
    <property type="match status" value="1"/>
</dbReference>
<dbReference type="PROSITE" id="PS50860">
    <property type="entry name" value="AA_TRNA_LIGASE_II_ALA"/>
    <property type="match status" value="1"/>
</dbReference>
<dbReference type="InterPro" id="IPR003156">
    <property type="entry name" value="DHHA1_dom"/>
</dbReference>
<keyword evidence="10 11" id="KW-0030">Aminoacyl-tRNA synthetase</keyword>
<comment type="domain">
    <text evidence="11">Consists of three domains; the N-terminal catalytic domain, the editing domain and the C-terminal C-Ala domain. The editing domain removes incorrectly charged amino acids, while the C-Ala domain, along with tRNA(Ala), serves as a bridge to cooperatively bring together the editing and aminoacylation centers thus stimulating deacylation of misacylated tRNAs.</text>
</comment>
<keyword evidence="7 11" id="KW-0067">ATP-binding</keyword>
<dbReference type="InterPro" id="IPR018162">
    <property type="entry name" value="Ala-tRNA-ligase_IIc_anticod-bd"/>
</dbReference>
<dbReference type="FunFam" id="3.30.930.10:FF:000004">
    <property type="entry name" value="Alanine--tRNA ligase"/>
    <property type="match status" value="1"/>
</dbReference>
<dbReference type="InterPro" id="IPR018164">
    <property type="entry name" value="Ala-tRNA-synth_IIc_N"/>
</dbReference>
<dbReference type="Gene3D" id="3.30.980.10">
    <property type="entry name" value="Threonyl-trna Synthetase, Chain A, domain 2"/>
    <property type="match status" value="1"/>
</dbReference>
<evidence type="ECO:0000256" key="11">
    <source>
        <dbReference type="HAMAP-Rule" id="MF_00036"/>
    </source>
</evidence>
<dbReference type="OrthoDB" id="9803884at2"/>
<dbReference type="SUPFAM" id="SSF55681">
    <property type="entry name" value="Class II aaRS and biotin synthetases"/>
    <property type="match status" value="1"/>
</dbReference>
<organism evidence="13 14">
    <name type="scientific">Buchnera aphidicola</name>
    <name type="common">Anoecia oenotherae</name>
    <dbReference type="NCBI Taxonomy" id="1241833"/>
    <lineage>
        <taxon>Bacteria</taxon>
        <taxon>Pseudomonadati</taxon>
        <taxon>Pseudomonadota</taxon>
        <taxon>Gammaproteobacteria</taxon>
        <taxon>Enterobacterales</taxon>
        <taxon>Erwiniaceae</taxon>
        <taxon>Buchnera</taxon>
    </lineage>
</organism>
<reference evidence="13 14" key="1">
    <citation type="submission" date="2018-10" db="EMBL/GenBank/DDBJ databases">
        <title>Comparative functional genomics of the obligate endosymbiont Buchnera aphidicola.</title>
        <authorList>
            <person name="Chong R.A."/>
        </authorList>
    </citation>
    <scope>NUCLEOTIDE SEQUENCE [LARGE SCALE GENOMIC DNA]</scope>
    <source>
        <strain evidence="13 14">Aoe</strain>
    </source>
</reference>
<evidence type="ECO:0000256" key="5">
    <source>
        <dbReference type="ARBA" id="ARBA00022741"/>
    </source>
</evidence>
<proteinExistence type="inferred from homology"/>
<feature type="domain" description="Alanyl-transfer RNA synthetases family profile" evidence="12">
    <location>
        <begin position="3"/>
        <end position="709"/>
    </location>
</feature>
<keyword evidence="5 11" id="KW-0547">Nucleotide-binding</keyword>
<dbReference type="SUPFAM" id="SSF101353">
    <property type="entry name" value="Putative anticodon-binding domain of alanyl-tRNA synthetase (AlaRS)"/>
    <property type="match status" value="1"/>
</dbReference>
<dbReference type="RefSeq" id="WP_158341881.1">
    <property type="nucleotide sequence ID" value="NZ_CP033012.1"/>
</dbReference>
<comment type="subcellular location">
    <subcellularLocation>
        <location evidence="11">Cytoplasm</location>
    </subcellularLocation>
</comment>
<dbReference type="InterPro" id="IPR009000">
    <property type="entry name" value="Transl_B-barrel_sf"/>
</dbReference>
<dbReference type="Gene3D" id="3.30.54.20">
    <property type="match status" value="1"/>
</dbReference>
<gene>
    <name evidence="11" type="primary">alaS</name>
    <name evidence="13" type="ORF">D9V65_01630</name>
</gene>
<dbReference type="AlphaFoldDB" id="A0A4D6XVB1"/>
<sequence length="883" mass="101259">MSISSDTIRNMFLNFFLKKNHHIFPGSPLISNNDSSLLFTNAGMNQFKDIFLGKKKSQYSKITTVQQCLRTGGKHNDLNNVGFNSRHHTFFEMLGNFSFNGYFKEEAISYAWELLTSPNYFNLPKDKLWITTYAGDQQTYNIWKKKINIPSNKLIQISDKKNKKYESDNFWQMSSTGPCGPSTEIFFDKGSHLQGFPPGGDYSTGDRFIEIWNLVFIQFNRINKNNLIPLPKVLIDTGMGLERIVSVIQKVDSAYETDLFLFLIRKILDISKINSFNNSSIRIIADHVRSSVFIISNGIVPSNERQGYVLRRILRRAIRHGNKIGIKDLFFYKLASFFIEKTKENNVLLSEKKDFIIKVIKKEEQQFSYVLEKGLLLLKQKFNRIKNNTLDGESLFSMYDTYGFPIDLVEDICKENNFKIDLIKFNNLMDQQKNRARKNNNFFQLNNLKLQSKISSLFQGYVNTKIKSEIKEIFVNKKLKKKITLGEKGIIILDKTTFYPESGGQIGDSGKIFFKKNIFLVKDTKKYGRAIGHIGEVIEGSFAVNDMVNAEVDKKKRYSIQCNHTSTHLLHASLRLVIGKHVEQKGSLVQEKYLRFDFVNIEILDLKKISILERLINEKIRENICIKTKIVKFTNINKDNVILLPNLKYKTNVRVLSIGNFSKELCGGTHVNYTGEIGFFKITNVSNVGSGISRIEAVTGNQAILDIQAKNDILNQVAGFLKTNIHNIEKKIIQLIKNNIKLEKIHEENINKKIKKISKQLIKNAFVINNNKVIVECIHISDHKMIKKIISMVYQLFNRGIIVIFYSVDKKLYFHAKITKNVICIVSAVDIINKIAIDINGKGGGKKESASGSGSNVKSSSIFLKKIKDYIIANIHKFYSLKK</sequence>
<feature type="binding site" evidence="11">
    <location>
        <position position="666"/>
    </location>
    <ligand>
        <name>Zn(2+)</name>
        <dbReference type="ChEBI" id="CHEBI:29105"/>
    </ligand>
</feature>
<feature type="binding site" evidence="11">
    <location>
        <position position="568"/>
    </location>
    <ligand>
        <name>Zn(2+)</name>
        <dbReference type="ChEBI" id="CHEBI:29105"/>
    </ligand>
</feature>
<evidence type="ECO:0000256" key="10">
    <source>
        <dbReference type="ARBA" id="ARBA00023146"/>
    </source>
</evidence>
<evidence type="ECO:0000256" key="6">
    <source>
        <dbReference type="ARBA" id="ARBA00022833"/>
    </source>
</evidence>
<dbReference type="SUPFAM" id="SSF50447">
    <property type="entry name" value="Translation proteins"/>
    <property type="match status" value="1"/>
</dbReference>
<evidence type="ECO:0000256" key="7">
    <source>
        <dbReference type="ARBA" id="ARBA00022840"/>
    </source>
</evidence>
<comment type="catalytic activity">
    <reaction evidence="11">
        <text>tRNA(Ala) + L-alanine + ATP = L-alanyl-tRNA(Ala) + AMP + diphosphate</text>
        <dbReference type="Rhea" id="RHEA:12540"/>
        <dbReference type="Rhea" id="RHEA-COMP:9657"/>
        <dbReference type="Rhea" id="RHEA-COMP:9923"/>
        <dbReference type="ChEBI" id="CHEBI:30616"/>
        <dbReference type="ChEBI" id="CHEBI:33019"/>
        <dbReference type="ChEBI" id="CHEBI:57972"/>
        <dbReference type="ChEBI" id="CHEBI:78442"/>
        <dbReference type="ChEBI" id="CHEBI:78497"/>
        <dbReference type="ChEBI" id="CHEBI:456215"/>
        <dbReference type="EC" id="6.1.1.7"/>
    </reaction>
</comment>
<dbReference type="EC" id="6.1.1.7" evidence="11"/>
<dbReference type="GO" id="GO:0004813">
    <property type="term" value="F:alanine-tRNA ligase activity"/>
    <property type="evidence" value="ECO:0007669"/>
    <property type="project" value="UniProtKB-UniRule"/>
</dbReference>
<dbReference type="InterPro" id="IPR012947">
    <property type="entry name" value="tRNA_SAD"/>
</dbReference>
<keyword evidence="3 11" id="KW-0436">Ligase</keyword>
<keyword evidence="2 11" id="KW-0820">tRNA-binding</keyword>
<dbReference type="Gene3D" id="3.30.930.10">
    <property type="entry name" value="Bira Bifunctional Protein, Domain 2"/>
    <property type="match status" value="1"/>
</dbReference>
<dbReference type="GO" id="GO:0006419">
    <property type="term" value="P:alanyl-tRNA aminoacylation"/>
    <property type="evidence" value="ECO:0007669"/>
    <property type="project" value="UniProtKB-UniRule"/>
</dbReference>
<dbReference type="NCBIfam" id="TIGR00344">
    <property type="entry name" value="alaS"/>
    <property type="match status" value="1"/>
</dbReference>
<dbReference type="GO" id="GO:0005829">
    <property type="term" value="C:cytosol"/>
    <property type="evidence" value="ECO:0007669"/>
    <property type="project" value="TreeGrafter"/>
</dbReference>
<evidence type="ECO:0000313" key="13">
    <source>
        <dbReference type="EMBL" id="QCI19439.1"/>
    </source>
</evidence>
<keyword evidence="4 11" id="KW-0479">Metal-binding</keyword>
<dbReference type="Pfam" id="PF01411">
    <property type="entry name" value="tRNA-synt_2c"/>
    <property type="match status" value="1"/>
</dbReference>
<dbReference type="FunFam" id="3.30.980.10:FF:000004">
    <property type="entry name" value="Alanine--tRNA ligase, cytoplasmic"/>
    <property type="match status" value="1"/>
</dbReference>
<keyword evidence="14" id="KW-1185">Reference proteome</keyword>
<dbReference type="InterPro" id="IPR050058">
    <property type="entry name" value="Ala-tRNA_ligase"/>
</dbReference>
<evidence type="ECO:0000256" key="4">
    <source>
        <dbReference type="ARBA" id="ARBA00022723"/>
    </source>
</evidence>
<feature type="binding site" evidence="11">
    <location>
        <position position="564"/>
    </location>
    <ligand>
        <name>Zn(2+)</name>
        <dbReference type="ChEBI" id="CHEBI:29105"/>
    </ligand>
</feature>
<feature type="binding site" evidence="11">
    <location>
        <position position="670"/>
    </location>
    <ligand>
        <name>Zn(2+)</name>
        <dbReference type="ChEBI" id="CHEBI:29105"/>
    </ligand>
</feature>
<dbReference type="Pfam" id="PF07973">
    <property type="entry name" value="tRNA_SAD"/>
    <property type="match status" value="1"/>
</dbReference>
<name>A0A4D6XVB1_9GAMM</name>
<dbReference type="SMART" id="SM00863">
    <property type="entry name" value="tRNA_SAD"/>
    <property type="match status" value="1"/>
</dbReference>
<keyword evidence="11" id="KW-0963">Cytoplasm</keyword>
<evidence type="ECO:0000256" key="9">
    <source>
        <dbReference type="ARBA" id="ARBA00022917"/>
    </source>
</evidence>
<dbReference type="PANTHER" id="PTHR11777:SF9">
    <property type="entry name" value="ALANINE--TRNA LIGASE, CYTOPLASMIC"/>
    <property type="match status" value="1"/>
</dbReference>
<keyword evidence="8 11" id="KW-0694">RNA-binding</keyword>
<comment type="function">
    <text evidence="11">Catalyzes the attachment of alanine to tRNA(Ala) in a two-step reaction: alanine is first activated by ATP to form Ala-AMP and then transferred to the acceptor end of tRNA(Ala). Also edits incorrectly charged Ser-tRNA(Ala) and Gly-tRNA(Ala) via its editing domain.</text>
</comment>
<dbReference type="GO" id="GO:0000049">
    <property type="term" value="F:tRNA binding"/>
    <property type="evidence" value="ECO:0007669"/>
    <property type="project" value="UniProtKB-KW"/>
</dbReference>
<dbReference type="GO" id="GO:0045892">
    <property type="term" value="P:negative regulation of DNA-templated transcription"/>
    <property type="evidence" value="ECO:0007669"/>
    <property type="project" value="TreeGrafter"/>
</dbReference>
<dbReference type="Pfam" id="PF02272">
    <property type="entry name" value="DHHA1"/>
    <property type="match status" value="1"/>
</dbReference>
<evidence type="ECO:0000256" key="1">
    <source>
        <dbReference type="ARBA" id="ARBA00008226"/>
    </source>
</evidence>
<dbReference type="GO" id="GO:0002161">
    <property type="term" value="F:aminoacyl-tRNA deacylase activity"/>
    <property type="evidence" value="ECO:0007669"/>
    <property type="project" value="TreeGrafter"/>
</dbReference>
<dbReference type="CDD" id="cd00673">
    <property type="entry name" value="AlaRS_core"/>
    <property type="match status" value="1"/>
</dbReference>
<dbReference type="SUPFAM" id="SSF55186">
    <property type="entry name" value="ThrRS/AlaRS common domain"/>
    <property type="match status" value="1"/>
</dbReference>
<evidence type="ECO:0000256" key="8">
    <source>
        <dbReference type="ARBA" id="ARBA00022884"/>
    </source>
</evidence>
<dbReference type="InterPro" id="IPR018163">
    <property type="entry name" value="Thr/Ala-tRNA-synth_IIc_edit"/>
</dbReference>
<protein>
    <recommendedName>
        <fullName evidence="11">Alanine--tRNA ligase</fullName>
        <ecNumber evidence="11">6.1.1.7</ecNumber>
    </recommendedName>
    <alternativeName>
        <fullName evidence="11">Alanyl-tRNA synthetase</fullName>
        <shortName evidence="11">AlaRS</shortName>
    </alternativeName>
</protein>
<comment type="similarity">
    <text evidence="1 11">Belongs to the class-II aminoacyl-tRNA synthetase family.</text>
</comment>
<dbReference type="InterPro" id="IPR002318">
    <property type="entry name" value="Ala-tRNA-lgiase_IIc"/>
</dbReference>
<evidence type="ECO:0000256" key="3">
    <source>
        <dbReference type="ARBA" id="ARBA00022598"/>
    </source>
</evidence>
<dbReference type="GO" id="GO:0005524">
    <property type="term" value="F:ATP binding"/>
    <property type="evidence" value="ECO:0007669"/>
    <property type="project" value="UniProtKB-UniRule"/>
</dbReference>